<proteinExistence type="inferred from homology"/>
<feature type="region of interest" description="Disordered" evidence="7">
    <location>
        <begin position="94"/>
        <end position="116"/>
    </location>
</feature>
<feature type="transmembrane region" description="Helical" evidence="8">
    <location>
        <begin position="370"/>
        <end position="393"/>
    </location>
</feature>
<dbReference type="OrthoDB" id="1077582at2759"/>
<evidence type="ECO:0000256" key="3">
    <source>
        <dbReference type="ARBA" id="ARBA00022679"/>
    </source>
</evidence>
<evidence type="ECO:0000256" key="7">
    <source>
        <dbReference type="SAM" id="MobiDB-lite"/>
    </source>
</evidence>
<evidence type="ECO:0000256" key="5">
    <source>
        <dbReference type="ARBA" id="ARBA00022989"/>
    </source>
</evidence>
<dbReference type="GO" id="GO:0016020">
    <property type="term" value="C:membrane"/>
    <property type="evidence" value="ECO:0007669"/>
    <property type="project" value="UniProtKB-SubCell"/>
</dbReference>
<feature type="transmembrane region" description="Helical" evidence="8">
    <location>
        <begin position="305"/>
        <end position="325"/>
    </location>
</feature>
<dbReference type="PANTHER" id="PTHR31595:SF60">
    <property type="entry name" value="BIOSYNTHESIS PROTEIN (TRI7), PUTATIVE (AFU_ORTHOLOGUE AFUA_8G05970)-RELATED"/>
    <property type="match status" value="1"/>
</dbReference>
<feature type="transmembrane region" description="Helical" evidence="8">
    <location>
        <begin position="51"/>
        <end position="73"/>
    </location>
</feature>
<evidence type="ECO:0000256" key="6">
    <source>
        <dbReference type="ARBA" id="ARBA00023136"/>
    </source>
</evidence>
<keyword evidence="4 8" id="KW-0812">Transmembrane</keyword>
<reference evidence="10 11" key="1">
    <citation type="submission" date="2018-05" db="EMBL/GenBank/DDBJ databases">
        <title>Genome sequencing and assembly of the regulated plant pathogen Lachnellula willkommii and related sister species for the development of diagnostic species identification markers.</title>
        <authorList>
            <person name="Giroux E."/>
            <person name="Bilodeau G."/>
        </authorList>
    </citation>
    <scope>NUCLEOTIDE SEQUENCE [LARGE SCALE GENOMIC DNA]</scope>
    <source>
        <strain evidence="10 11">CBS 268.59</strain>
    </source>
</reference>
<keyword evidence="11" id="KW-1185">Reference proteome</keyword>
<dbReference type="Proteomes" id="UP000469558">
    <property type="component" value="Unassembled WGS sequence"/>
</dbReference>
<dbReference type="EMBL" id="QGMK01000571">
    <property type="protein sequence ID" value="TVY80984.1"/>
    <property type="molecule type" value="Genomic_DNA"/>
</dbReference>
<dbReference type="GO" id="GO:0006629">
    <property type="term" value="P:lipid metabolic process"/>
    <property type="evidence" value="ECO:0007669"/>
    <property type="project" value="InterPro"/>
</dbReference>
<name>A0A8T9CB23_9HELO</name>
<evidence type="ECO:0000259" key="9">
    <source>
        <dbReference type="Pfam" id="PF13813"/>
    </source>
</evidence>
<sequence length="415" mass="46112">MISNPLHLLAAEIGVSTLVVAFTNPNSLLRPASLPFTAACMWFTVLNSPGFMVRSAWAALLGGYAATFFFQYLDVGLLSRWSFETRGPTYGISKSSRTALNERDPKGEHPKLQQGSSMQRIRFALSTLLNFRFIGTPEQVKNVPRFPNSDPNYVPSRRQFLQNSAITTFVSYLVLDILTSSADPGTAAKYFSNSNIPLLSRLSVISAAELGMRFGATIGMGVSMICVQQGICSVAAFFCVAYGISKPEGWPTLYGLVSEAYSLRRFWGIFWHQSNSHKLKSLSRVLLQEVLRLPPRSQVTRHLRLVVIFSCSGLMHVLVDIASGIPLHEFGAMSFFMVQIVGIMVEDAAINIYQRLATSNERHASLKWRILGYIWVLVFLTWSVPSYLFPILIRSGQEESIIPFSIISNLKSGTS</sequence>
<evidence type="ECO:0000313" key="10">
    <source>
        <dbReference type="EMBL" id="TVY80984.1"/>
    </source>
</evidence>
<evidence type="ECO:0000256" key="1">
    <source>
        <dbReference type="ARBA" id="ARBA00004141"/>
    </source>
</evidence>
<evidence type="ECO:0000256" key="4">
    <source>
        <dbReference type="ARBA" id="ARBA00022692"/>
    </source>
</evidence>
<protein>
    <submittedName>
        <fullName evidence="10">Acetyltransferase ataH</fullName>
    </submittedName>
</protein>
<feature type="domain" description="Wax synthase" evidence="9">
    <location>
        <begin position="250"/>
        <end position="337"/>
    </location>
</feature>
<feature type="compositionally biased region" description="Basic and acidic residues" evidence="7">
    <location>
        <begin position="100"/>
        <end position="111"/>
    </location>
</feature>
<dbReference type="AlphaFoldDB" id="A0A8T9CB23"/>
<keyword evidence="5 8" id="KW-1133">Transmembrane helix</keyword>
<evidence type="ECO:0000256" key="2">
    <source>
        <dbReference type="ARBA" id="ARBA00007282"/>
    </source>
</evidence>
<dbReference type="InterPro" id="IPR032805">
    <property type="entry name" value="Wax_synthase_dom"/>
</dbReference>
<dbReference type="Pfam" id="PF13813">
    <property type="entry name" value="MBOAT_2"/>
    <property type="match status" value="1"/>
</dbReference>
<keyword evidence="6 8" id="KW-0472">Membrane</keyword>
<dbReference type="PANTHER" id="PTHR31595">
    <property type="entry name" value="LONG-CHAIN-ALCOHOL O-FATTY-ACYLTRANSFERASE 3-RELATED"/>
    <property type="match status" value="1"/>
</dbReference>
<evidence type="ECO:0000256" key="8">
    <source>
        <dbReference type="SAM" id="Phobius"/>
    </source>
</evidence>
<dbReference type="GO" id="GO:0008374">
    <property type="term" value="F:O-acyltransferase activity"/>
    <property type="evidence" value="ECO:0007669"/>
    <property type="project" value="InterPro"/>
</dbReference>
<accession>A0A8T9CB23</accession>
<comment type="caution">
    <text evidence="10">The sequence shown here is derived from an EMBL/GenBank/DDBJ whole genome shotgun (WGS) entry which is preliminary data.</text>
</comment>
<comment type="similarity">
    <text evidence="2">Belongs to the wax synthase family.</text>
</comment>
<feature type="transmembrane region" description="Helical" evidence="8">
    <location>
        <begin position="331"/>
        <end position="350"/>
    </location>
</feature>
<gene>
    <name evidence="10" type="primary">ataH</name>
    <name evidence="10" type="ORF">LSUE1_G003652</name>
</gene>
<comment type="subcellular location">
    <subcellularLocation>
        <location evidence="1">Membrane</location>
        <topology evidence="1">Multi-pass membrane protein</topology>
    </subcellularLocation>
</comment>
<keyword evidence="3" id="KW-0808">Transferase</keyword>
<organism evidence="10 11">
    <name type="scientific">Lachnellula suecica</name>
    <dbReference type="NCBI Taxonomy" id="602035"/>
    <lineage>
        <taxon>Eukaryota</taxon>
        <taxon>Fungi</taxon>
        <taxon>Dikarya</taxon>
        <taxon>Ascomycota</taxon>
        <taxon>Pezizomycotina</taxon>
        <taxon>Leotiomycetes</taxon>
        <taxon>Helotiales</taxon>
        <taxon>Lachnaceae</taxon>
        <taxon>Lachnellula</taxon>
    </lineage>
</organism>
<evidence type="ECO:0000313" key="11">
    <source>
        <dbReference type="Proteomes" id="UP000469558"/>
    </source>
</evidence>
<dbReference type="InterPro" id="IPR044851">
    <property type="entry name" value="Wax_synthase"/>
</dbReference>